<comment type="caution">
    <text evidence="1">The sequence shown here is derived from an EMBL/GenBank/DDBJ whole genome shotgun (WGS) entry which is preliminary data.</text>
</comment>
<dbReference type="EMBL" id="AVOT02028911">
    <property type="protein sequence ID" value="MBW0521547.1"/>
    <property type="molecule type" value="Genomic_DNA"/>
</dbReference>
<sequence length="126" mass="14108">MLVPVPWSFPGCQCVTRESFHLCWFPIIQTIIYARACCLCFTCNSLCLYKLPAIQTTPDAPHGGSRQFERFHMLVPASDNAHMNPAPFAGSQQFKRFLKPVQALENSHANAYACAGSDNSKYSIYD</sequence>
<organism evidence="1 2">
    <name type="scientific">Austropuccinia psidii MF-1</name>
    <dbReference type="NCBI Taxonomy" id="1389203"/>
    <lineage>
        <taxon>Eukaryota</taxon>
        <taxon>Fungi</taxon>
        <taxon>Dikarya</taxon>
        <taxon>Basidiomycota</taxon>
        <taxon>Pucciniomycotina</taxon>
        <taxon>Pucciniomycetes</taxon>
        <taxon>Pucciniales</taxon>
        <taxon>Sphaerophragmiaceae</taxon>
        <taxon>Austropuccinia</taxon>
    </lineage>
</organism>
<proteinExistence type="predicted"/>
<evidence type="ECO:0000313" key="2">
    <source>
        <dbReference type="Proteomes" id="UP000765509"/>
    </source>
</evidence>
<reference evidence="1" key="1">
    <citation type="submission" date="2021-03" db="EMBL/GenBank/DDBJ databases">
        <title>Draft genome sequence of rust myrtle Austropuccinia psidii MF-1, a brazilian biotype.</title>
        <authorList>
            <person name="Quecine M.C."/>
            <person name="Pachon D.M.R."/>
            <person name="Bonatelli M.L."/>
            <person name="Correr F.H."/>
            <person name="Franceschini L.M."/>
            <person name="Leite T.F."/>
            <person name="Margarido G.R.A."/>
            <person name="Almeida C.A."/>
            <person name="Ferrarezi J.A."/>
            <person name="Labate C.A."/>
        </authorList>
    </citation>
    <scope>NUCLEOTIDE SEQUENCE</scope>
    <source>
        <strain evidence="1">MF-1</strain>
    </source>
</reference>
<dbReference type="AlphaFoldDB" id="A0A9Q3HZ70"/>
<evidence type="ECO:0000313" key="1">
    <source>
        <dbReference type="EMBL" id="MBW0521547.1"/>
    </source>
</evidence>
<accession>A0A9Q3HZ70</accession>
<dbReference type="Proteomes" id="UP000765509">
    <property type="component" value="Unassembled WGS sequence"/>
</dbReference>
<keyword evidence="2" id="KW-1185">Reference proteome</keyword>
<name>A0A9Q3HZ70_9BASI</name>
<gene>
    <name evidence="1" type="ORF">O181_061262</name>
</gene>
<protein>
    <submittedName>
        <fullName evidence="1">Uncharacterized protein</fullName>
    </submittedName>
</protein>